<evidence type="ECO:0000313" key="2">
    <source>
        <dbReference type="Proteomes" id="UP000324479"/>
    </source>
</evidence>
<dbReference type="RefSeq" id="WP_150076695.1">
    <property type="nucleotide sequence ID" value="NZ_VWOX01000006.1"/>
</dbReference>
<dbReference type="SUPFAM" id="SSF48371">
    <property type="entry name" value="ARM repeat"/>
    <property type="match status" value="1"/>
</dbReference>
<dbReference type="InterPro" id="IPR004155">
    <property type="entry name" value="PBS_lyase_HEAT"/>
</dbReference>
<dbReference type="InterPro" id="IPR011989">
    <property type="entry name" value="ARM-like"/>
</dbReference>
<protein>
    <submittedName>
        <fullName evidence="1">HEAT repeat domain-containing protein</fullName>
    </submittedName>
</protein>
<reference evidence="1 2" key="1">
    <citation type="submission" date="2019-08" db="EMBL/GenBank/DDBJ databases">
        <authorList>
            <person name="Dhanesh K."/>
            <person name="Kumar G."/>
            <person name="Sasikala C."/>
            <person name="Venkata Ramana C."/>
        </authorList>
    </citation>
    <scope>NUCLEOTIDE SEQUENCE [LARGE SCALE GENOMIC DNA]</scope>
    <source>
        <strain evidence="1 2">JC645</strain>
    </source>
</reference>
<dbReference type="AlphaFoldDB" id="A0A5M6D684"/>
<proteinExistence type="predicted"/>
<dbReference type="Gene3D" id="1.25.10.10">
    <property type="entry name" value="Leucine-rich Repeat Variant"/>
    <property type="match status" value="1"/>
</dbReference>
<sequence length="169" mass="18215">MDSKETETALQQLASDDGVVREKARKSLVATHSPEVIRALISELVDPRKQVRWEAAKALSEIGDPVAALGLVHAMDDDSKEVAWIAAEGVAAMGTAGLTAVLSGLTRSSRCPEFHKVAHHALKEFHKRGTNREIVETVMQALEGVEPRLTAPVVAYEALSKLRLAKTSA</sequence>
<dbReference type="Proteomes" id="UP000324479">
    <property type="component" value="Unassembled WGS sequence"/>
</dbReference>
<organism evidence="1 2">
    <name type="scientific">Roseiconus nitratireducens</name>
    <dbReference type="NCBI Taxonomy" id="2605748"/>
    <lineage>
        <taxon>Bacteria</taxon>
        <taxon>Pseudomonadati</taxon>
        <taxon>Planctomycetota</taxon>
        <taxon>Planctomycetia</taxon>
        <taxon>Pirellulales</taxon>
        <taxon>Pirellulaceae</taxon>
        <taxon>Roseiconus</taxon>
    </lineage>
</organism>
<comment type="caution">
    <text evidence="1">The sequence shown here is derived from an EMBL/GenBank/DDBJ whole genome shotgun (WGS) entry which is preliminary data.</text>
</comment>
<dbReference type="Pfam" id="PF13646">
    <property type="entry name" value="HEAT_2"/>
    <property type="match status" value="1"/>
</dbReference>
<dbReference type="SMART" id="SM00567">
    <property type="entry name" value="EZ_HEAT"/>
    <property type="match status" value="2"/>
</dbReference>
<accession>A0A5M6D684</accession>
<dbReference type="InterPro" id="IPR016024">
    <property type="entry name" value="ARM-type_fold"/>
</dbReference>
<keyword evidence="2" id="KW-1185">Reference proteome</keyword>
<name>A0A5M6D684_9BACT</name>
<evidence type="ECO:0000313" key="1">
    <source>
        <dbReference type="EMBL" id="KAA5543034.1"/>
    </source>
</evidence>
<dbReference type="EMBL" id="VWOX01000006">
    <property type="protein sequence ID" value="KAA5543034.1"/>
    <property type="molecule type" value="Genomic_DNA"/>
</dbReference>
<gene>
    <name evidence="1" type="ORF">FYK55_12110</name>
</gene>